<keyword evidence="7 13" id="KW-0812">Transmembrane</keyword>
<keyword evidence="8" id="KW-0460">Magnesium</keyword>
<gene>
    <name evidence="14" type="ORF">SAMN04490248_10770</name>
</gene>
<dbReference type="Gene3D" id="1.20.58.340">
    <property type="entry name" value="Magnesium transport protein CorA, transmembrane region"/>
    <property type="match status" value="2"/>
</dbReference>
<dbReference type="PANTHER" id="PTHR47685">
    <property type="entry name" value="MAGNESIUM TRANSPORT PROTEIN CORA"/>
    <property type="match status" value="1"/>
</dbReference>
<comment type="similarity">
    <text evidence="2">Belongs to the CorA metal ion transporter (MIT) (TC 1.A.35) family.</text>
</comment>
<dbReference type="GO" id="GO:0005886">
    <property type="term" value="C:plasma membrane"/>
    <property type="evidence" value="ECO:0007669"/>
    <property type="project" value="UniProtKB-SubCell"/>
</dbReference>
<dbReference type="InterPro" id="IPR002523">
    <property type="entry name" value="MgTranspt_CorA/ZnTranspt_ZntB"/>
</dbReference>
<keyword evidence="6" id="KW-0997">Cell inner membrane</keyword>
<comment type="subcellular location">
    <subcellularLocation>
        <location evidence="1">Cell inner membrane</location>
        <topology evidence="1">Multi-pass membrane protein</topology>
    </subcellularLocation>
</comment>
<dbReference type="InterPro" id="IPR045861">
    <property type="entry name" value="CorA_cytoplasmic_dom"/>
</dbReference>
<keyword evidence="9 13" id="KW-1133">Transmembrane helix</keyword>
<dbReference type="OrthoDB" id="9803416at2"/>
<dbReference type="Pfam" id="PF01544">
    <property type="entry name" value="CorA"/>
    <property type="match status" value="1"/>
</dbReference>
<reference evidence="14 15" key="1">
    <citation type="submission" date="2016-10" db="EMBL/GenBank/DDBJ databases">
        <authorList>
            <person name="de Groot N.N."/>
        </authorList>
    </citation>
    <scope>NUCLEOTIDE SEQUENCE [LARGE SCALE GENOMIC DNA]</scope>
    <source>
        <strain evidence="14 15">DSM 27842</strain>
    </source>
</reference>
<evidence type="ECO:0000256" key="11">
    <source>
        <dbReference type="ARBA" id="ARBA00023136"/>
    </source>
</evidence>
<name>A0A1H8QXC8_9RHOB</name>
<dbReference type="STRING" id="569882.SAMN04490248_10770"/>
<evidence type="ECO:0000256" key="4">
    <source>
        <dbReference type="ARBA" id="ARBA00022448"/>
    </source>
</evidence>
<proteinExistence type="inferred from homology"/>
<dbReference type="GO" id="GO:0015095">
    <property type="term" value="F:magnesium ion transmembrane transporter activity"/>
    <property type="evidence" value="ECO:0007669"/>
    <property type="project" value="TreeGrafter"/>
</dbReference>
<organism evidence="14 15">
    <name type="scientific">Salinihabitans flavidus</name>
    <dbReference type="NCBI Taxonomy" id="569882"/>
    <lineage>
        <taxon>Bacteria</taxon>
        <taxon>Pseudomonadati</taxon>
        <taxon>Pseudomonadota</taxon>
        <taxon>Alphaproteobacteria</taxon>
        <taxon>Rhodobacterales</taxon>
        <taxon>Roseobacteraceae</taxon>
        <taxon>Salinihabitans</taxon>
    </lineage>
</organism>
<evidence type="ECO:0000256" key="8">
    <source>
        <dbReference type="ARBA" id="ARBA00022842"/>
    </source>
</evidence>
<dbReference type="RefSeq" id="WP_093117397.1">
    <property type="nucleotide sequence ID" value="NZ_FODS01000007.1"/>
</dbReference>
<keyword evidence="11 13" id="KW-0472">Membrane</keyword>
<dbReference type="SUPFAM" id="SSF144083">
    <property type="entry name" value="Magnesium transport protein CorA, transmembrane region"/>
    <property type="match status" value="1"/>
</dbReference>
<sequence>MINGYRVKGDALIAEAGATGDDVIWIDVQSPAEEERSALSQTLGVTLPSRADQEEIEHSSRLYSDQGMPVMTALLPSLGDGKKTVVAPVTFILTETRLITIRHHDPRPFSTFPDRAGRSSVGCASAEAVLVGLIEEIIDRLADITELAGQQIDIISQRIFQSDESQERVNHRETLREIGRNDELVMHLRESLLTMERLMGYLAPVMETRKADRALRTSIKTQSRDIRTITEQAGFLQQKTALLLEATLGLINIEQNGIIKIFSVAAVAFLPPTLIASIYGMNFEHMPELGWTFGYPLALLLMVASSLGPLLYFRRRGWL</sequence>
<dbReference type="PANTHER" id="PTHR47685:SF1">
    <property type="entry name" value="MAGNESIUM TRANSPORT PROTEIN CORA"/>
    <property type="match status" value="1"/>
</dbReference>
<dbReference type="Gene3D" id="3.30.460.20">
    <property type="entry name" value="CorA soluble domain-like"/>
    <property type="match status" value="1"/>
</dbReference>
<evidence type="ECO:0000256" key="5">
    <source>
        <dbReference type="ARBA" id="ARBA00022475"/>
    </source>
</evidence>
<dbReference type="GO" id="GO:0015087">
    <property type="term" value="F:cobalt ion transmembrane transporter activity"/>
    <property type="evidence" value="ECO:0007669"/>
    <property type="project" value="TreeGrafter"/>
</dbReference>
<evidence type="ECO:0000256" key="2">
    <source>
        <dbReference type="ARBA" id="ARBA00009765"/>
    </source>
</evidence>
<dbReference type="InterPro" id="IPR050829">
    <property type="entry name" value="CorA_MIT"/>
</dbReference>
<dbReference type="AlphaFoldDB" id="A0A1H8QXC8"/>
<evidence type="ECO:0000256" key="6">
    <source>
        <dbReference type="ARBA" id="ARBA00022519"/>
    </source>
</evidence>
<dbReference type="InterPro" id="IPR045863">
    <property type="entry name" value="CorA_TM1_TM2"/>
</dbReference>
<keyword evidence="4" id="KW-0813">Transport</keyword>
<comment type="catalytic activity">
    <reaction evidence="12">
        <text>Mg(2+)(in) = Mg(2+)(out)</text>
        <dbReference type="Rhea" id="RHEA:29827"/>
        <dbReference type="ChEBI" id="CHEBI:18420"/>
    </reaction>
</comment>
<dbReference type="GO" id="GO:0015099">
    <property type="term" value="F:nickel cation transmembrane transporter activity"/>
    <property type="evidence" value="ECO:0007669"/>
    <property type="project" value="TreeGrafter"/>
</dbReference>
<evidence type="ECO:0000256" key="13">
    <source>
        <dbReference type="SAM" id="Phobius"/>
    </source>
</evidence>
<evidence type="ECO:0000256" key="3">
    <source>
        <dbReference type="ARBA" id="ARBA00019439"/>
    </source>
</evidence>
<dbReference type="EMBL" id="FODS01000007">
    <property type="protein sequence ID" value="SEO58363.1"/>
    <property type="molecule type" value="Genomic_DNA"/>
</dbReference>
<evidence type="ECO:0000313" key="14">
    <source>
        <dbReference type="EMBL" id="SEO58363.1"/>
    </source>
</evidence>
<evidence type="ECO:0000256" key="12">
    <source>
        <dbReference type="ARBA" id="ARBA00034269"/>
    </source>
</evidence>
<evidence type="ECO:0000313" key="15">
    <source>
        <dbReference type="Proteomes" id="UP000198893"/>
    </source>
</evidence>
<dbReference type="Proteomes" id="UP000198893">
    <property type="component" value="Unassembled WGS sequence"/>
</dbReference>
<evidence type="ECO:0000256" key="10">
    <source>
        <dbReference type="ARBA" id="ARBA00023065"/>
    </source>
</evidence>
<accession>A0A1H8QXC8</accession>
<keyword evidence="10" id="KW-0406">Ion transport</keyword>
<feature type="transmembrane region" description="Helical" evidence="13">
    <location>
        <begin position="261"/>
        <end position="281"/>
    </location>
</feature>
<evidence type="ECO:0000256" key="9">
    <source>
        <dbReference type="ARBA" id="ARBA00022989"/>
    </source>
</evidence>
<keyword evidence="5" id="KW-1003">Cell membrane</keyword>
<evidence type="ECO:0000256" key="7">
    <source>
        <dbReference type="ARBA" id="ARBA00022692"/>
    </source>
</evidence>
<evidence type="ECO:0000256" key="1">
    <source>
        <dbReference type="ARBA" id="ARBA00004429"/>
    </source>
</evidence>
<protein>
    <recommendedName>
        <fullName evidence="3">Magnesium transport protein CorA</fullName>
    </recommendedName>
</protein>
<keyword evidence="15" id="KW-1185">Reference proteome</keyword>
<dbReference type="SUPFAM" id="SSF143865">
    <property type="entry name" value="CorA soluble domain-like"/>
    <property type="match status" value="1"/>
</dbReference>
<dbReference type="FunFam" id="1.20.58.340:FF:000001">
    <property type="entry name" value="Magnesium transport protein CorA"/>
    <property type="match status" value="1"/>
</dbReference>
<feature type="transmembrane region" description="Helical" evidence="13">
    <location>
        <begin position="293"/>
        <end position="313"/>
    </location>
</feature>
<dbReference type="CDD" id="cd12837">
    <property type="entry name" value="EcCorA-like_u1"/>
    <property type="match status" value="1"/>
</dbReference>